<dbReference type="AlphaFoldDB" id="A0A443HM33"/>
<evidence type="ECO:0000313" key="2">
    <source>
        <dbReference type="EMBL" id="RWQ92840.1"/>
    </source>
</evidence>
<proteinExistence type="predicted"/>
<protein>
    <submittedName>
        <fullName evidence="2">Uncharacterized protein</fullName>
    </submittedName>
</protein>
<feature type="region of interest" description="Disordered" evidence="1">
    <location>
        <begin position="159"/>
        <end position="194"/>
    </location>
</feature>
<gene>
    <name evidence="2" type="ORF">C8Q69DRAFT_72784</name>
</gene>
<organism evidence="2 3">
    <name type="scientific">Byssochlamys spectabilis</name>
    <name type="common">Paecilomyces variotii</name>
    <dbReference type="NCBI Taxonomy" id="264951"/>
    <lineage>
        <taxon>Eukaryota</taxon>
        <taxon>Fungi</taxon>
        <taxon>Dikarya</taxon>
        <taxon>Ascomycota</taxon>
        <taxon>Pezizomycotina</taxon>
        <taxon>Eurotiomycetes</taxon>
        <taxon>Eurotiomycetidae</taxon>
        <taxon>Eurotiales</taxon>
        <taxon>Thermoascaceae</taxon>
        <taxon>Paecilomyces</taxon>
    </lineage>
</organism>
<evidence type="ECO:0000313" key="3">
    <source>
        <dbReference type="Proteomes" id="UP000283841"/>
    </source>
</evidence>
<evidence type="ECO:0000256" key="1">
    <source>
        <dbReference type="SAM" id="MobiDB-lite"/>
    </source>
</evidence>
<dbReference type="GeneID" id="39603239"/>
<feature type="compositionally biased region" description="Polar residues" evidence="1">
    <location>
        <begin position="164"/>
        <end position="180"/>
    </location>
</feature>
<dbReference type="Proteomes" id="UP000283841">
    <property type="component" value="Unassembled WGS sequence"/>
</dbReference>
<dbReference type="EMBL" id="RCNU01000011">
    <property type="protein sequence ID" value="RWQ92840.1"/>
    <property type="molecule type" value="Genomic_DNA"/>
</dbReference>
<reference evidence="2 3" key="1">
    <citation type="journal article" date="2018" name="Front. Microbiol.">
        <title>Genomic and genetic insights into a cosmopolitan fungus, Paecilomyces variotii (Eurotiales).</title>
        <authorList>
            <person name="Urquhart A.S."/>
            <person name="Mondo S.J."/>
            <person name="Makela M.R."/>
            <person name="Hane J.K."/>
            <person name="Wiebenga A."/>
            <person name="He G."/>
            <person name="Mihaltcheva S."/>
            <person name="Pangilinan J."/>
            <person name="Lipzen A."/>
            <person name="Barry K."/>
            <person name="de Vries R.P."/>
            <person name="Grigoriev I.V."/>
            <person name="Idnurm A."/>
        </authorList>
    </citation>
    <scope>NUCLEOTIDE SEQUENCE [LARGE SCALE GENOMIC DNA]</scope>
    <source>
        <strain evidence="2 3">CBS 101075</strain>
    </source>
</reference>
<sequence>MAPGYFVQGAIGTAAACLLYKISRNIQADSPVWICREHVLDLLLASCGHELYFPICRMLKKTAYLFLSDISANTASQHITSLEWGKEIHKSRYRCSYNSKIATLLAFILATHPLGATFLHCICIMGFPIQLISEAELLPLEDSVWKLLRLIIVPPNDLAERTDQPTTSQSTAMVSTATQTSEDKPSDPPLENPLSGLSQLFRPYGLGLSRVNQPAVMISTGTQTGENIPPELPLGNPIPNEPSYANPHTPAVMRDSEGAPLFISKRFLFLRPDLKRSTKSLAS</sequence>
<dbReference type="RefSeq" id="XP_028482485.1">
    <property type="nucleotide sequence ID" value="XM_028633962.1"/>
</dbReference>
<name>A0A443HM33_BYSSP</name>
<dbReference type="VEuPathDB" id="FungiDB:C8Q69DRAFT_72784"/>
<comment type="caution">
    <text evidence="2">The sequence shown here is derived from an EMBL/GenBank/DDBJ whole genome shotgun (WGS) entry which is preliminary data.</text>
</comment>
<accession>A0A443HM33</accession>
<keyword evidence="3" id="KW-1185">Reference proteome</keyword>